<keyword evidence="2" id="KW-1185">Reference proteome</keyword>
<dbReference type="Pfam" id="PF13489">
    <property type="entry name" value="Methyltransf_23"/>
    <property type="match status" value="1"/>
</dbReference>
<dbReference type="PANTHER" id="PTHR43861">
    <property type="entry name" value="TRANS-ACONITATE 2-METHYLTRANSFERASE-RELATED"/>
    <property type="match status" value="1"/>
</dbReference>
<protein>
    <submittedName>
        <fullName evidence="1">Methyltransferase domain-containing protein</fullName>
    </submittedName>
</protein>
<dbReference type="RefSeq" id="WP_144333537.1">
    <property type="nucleotide sequence ID" value="NZ_VLPL01000006.1"/>
</dbReference>
<dbReference type="CDD" id="cd02440">
    <property type="entry name" value="AdoMet_MTases"/>
    <property type="match status" value="1"/>
</dbReference>
<name>A0A556MPN0_9FLAO</name>
<dbReference type="GO" id="GO:0032259">
    <property type="term" value="P:methylation"/>
    <property type="evidence" value="ECO:0007669"/>
    <property type="project" value="UniProtKB-KW"/>
</dbReference>
<dbReference type="Proteomes" id="UP000316008">
    <property type="component" value="Unassembled WGS sequence"/>
</dbReference>
<organism evidence="1 2">
    <name type="scientific">Fluviicola chungangensis</name>
    <dbReference type="NCBI Taxonomy" id="2597671"/>
    <lineage>
        <taxon>Bacteria</taxon>
        <taxon>Pseudomonadati</taxon>
        <taxon>Bacteroidota</taxon>
        <taxon>Flavobacteriia</taxon>
        <taxon>Flavobacteriales</taxon>
        <taxon>Crocinitomicaceae</taxon>
        <taxon>Fluviicola</taxon>
    </lineage>
</organism>
<evidence type="ECO:0000313" key="2">
    <source>
        <dbReference type="Proteomes" id="UP000316008"/>
    </source>
</evidence>
<dbReference type="SUPFAM" id="SSF53335">
    <property type="entry name" value="S-adenosyl-L-methionine-dependent methyltransferases"/>
    <property type="match status" value="1"/>
</dbReference>
<dbReference type="Gene3D" id="3.40.50.150">
    <property type="entry name" value="Vaccinia Virus protein VP39"/>
    <property type="match status" value="1"/>
</dbReference>
<dbReference type="EMBL" id="VLPL01000006">
    <property type="protein sequence ID" value="TSJ41903.1"/>
    <property type="molecule type" value="Genomic_DNA"/>
</dbReference>
<sequence>MDNNNQKAVDLFNKMADSYQKRFFSVDCYSESLNSFLAYLSDHSSVLDVACGPGNISHFLLKQKPGLKLLGIDLAPNMINLARINNPTAQFRVYDAMEIDRLDSSFDAIIIGFLFPYLSAEQVELFLIKTYEKLSDNGIVYLSTMEDLYENSRLKASSTGEELMMHYYEETFLVRLLEQIGFQILSKHTQPFVISETETDTDLIIIAQKKGFFKKEEPVSMIPAQQRFS</sequence>
<dbReference type="AlphaFoldDB" id="A0A556MPN0"/>
<dbReference type="InterPro" id="IPR029063">
    <property type="entry name" value="SAM-dependent_MTases_sf"/>
</dbReference>
<proteinExistence type="predicted"/>
<accession>A0A556MPN0</accession>
<dbReference type="OrthoDB" id="9789123at2"/>
<gene>
    <name evidence="1" type="ORF">FO442_12485</name>
</gene>
<reference evidence="1 2" key="1">
    <citation type="submission" date="2019-07" db="EMBL/GenBank/DDBJ databases">
        <authorList>
            <person name="Huq M.A."/>
        </authorList>
    </citation>
    <scope>NUCLEOTIDE SEQUENCE [LARGE SCALE GENOMIC DNA]</scope>
    <source>
        <strain evidence="1 2">MAH-3</strain>
    </source>
</reference>
<comment type="caution">
    <text evidence="1">The sequence shown here is derived from an EMBL/GenBank/DDBJ whole genome shotgun (WGS) entry which is preliminary data.</text>
</comment>
<keyword evidence="1" id="KW-0808">Transferase</keyword>
<evidence type="ECO:0000313" key="1">
    <source>
        <dbReference type="EMBL" id="TSJ41903.1"/>
    </source>
</evidence>
<keyword evidence="1" id="KW-0489">Methyltransferase</keyword>
<dbReference type="GO" id="GO:0008168">
    <property type="term" value="F:methyltransferase activity"/>
    <property type="evidence" value="ECO:0007669"/>
    <property type="project" value="UniProtKB-KW"/>
</dbReference>